<name>A0A657PNH0_9GAMM</name>
<evidence type="ECO:0000259" key="4">
    <source>
        <dbReference type="Pfam" id="PF00591"/>
    </source>
</evidence>
<evidence type="ECO:0000256" key="1">
    <source>
        <dbReference type="ARBA" id="ARBA00022676"/>
    </source>
</evidence>
<comment type="caution">
    <text evidence="6">The sequence shown here is derived from an EMBL/GenBank/DDBJ whole genome shotgun (WGS) entry which is preliminary data.</text>
</comment>
<keyword evidence="1 6" id="KW-0328">Glycosyltransferase</keyword>
<keyword evidence="2" id="KW-0808">Transferase</keyword>
<keyword evidence="7" id="KW-1185">Reference proteome</keyword>
<dbReference type="EMBL" id="MUIE01000255">
    <property type="protein sequence ID" value="OQX34002.1"/>
    <property type="molecule type" value="Genomic_DNA"/>
</dbReference>
<evidence type="ECO:0000313" key="7">
    <source>
        <dbReference type="Proteomes" id="UP000243361"/>
    </source>
</evidence>
<dbReference type="NCBIfam" id="TIGR01245">
    <property type="entry name" value="trpD"/>
    <property type="match status" value="1"/>
</dbReference>
<dbReference type="GO" id="GO:0005829">
    <property type="term" value="C:cytosol"/>
    <property type="evidence" value="ECO:0007669"/>
    <property type="project" value="TreeGrafter"/>
</dbReference>
<dbReference type="Pfam" id="PF00591">
    <property type="entry name" value="Glycos_transf_3"/>
    <property type="match status" value="1"/>
</dbReference>
<proteinExistence type="predicted"/>
<evidence type="ECO:0000256" key="2">
    <source>
        <dbReference type="ARBA" id="ARBA00022679"/>
    </source>
</evidence>
<dbReference type="InterPro" id="IPR035902">
    <property type="entry name" value="Nuc_phospho_transferase"/>
</dbReference>
<dbReference type="GO" id="GO:0004048">
    <property type="term" value="F:anthranilate phosphoribosyltransferase activity"/>
    <property type="evidence" value="ECO:0007669"/>
    <property type="project" value="InterPro"/>
</dbReference>
<dbReference type="Proteomes" id="UP000243361">
    <property type="component" value="Unassembled WGS sequence"/>
</dbReference>
<dbReference type="SUPFAM" id="SSF47648">
    <property type="entry name" value="Nucleoside phosphorylase/phosphoribosyltransferase N-terminal domain"/>
    <property type="match status" value="1"/>
</dbReference>
<keyword evidence="3" id="KW-0822">Tryptophan biosynthesis</keyword>
<keyword evidence="3" id="KW-0028">Amino-acid biosynthesis</keyword>
<dbReference type="Gene3D" id="1.20.970.10">
    <property type="entry name" value="Transferase, Pyrimidine Nucleoside Phosphorylase, Chain C"/>
    <property type="match status" value="1"/>
</dbReference>
<dbReference type="InterPro" id="IPR000312">
    <property type="entry name" value="Glycosyl_Trfase_fam3"/>
</dbReference>
<dbReference type="Gene3D" id="3.40.1030.10">
    <property type="entry name" value="Nucleoside phosphorylase/phosphoribosyltransferase catalytic domain"/>
    <property type="match status" value="1"/>
</dbReference>
<accession>A0A657PNH0</accession>
<evidence type="ECO:0000259" key="5">
    <source>
        <dbReference type="Pfam" id="PF02885"/>
    </source>
</evidence>
<evidence type="ECO:0000256" key="3">
    <source>
        <dbReference type="ARBA" id="ARBA00022822"/>
    </source>
</evidence>
<feature type="domain" description="Glycosyl transferase family 3 N-terminal" evidence="5">
    <location>
        <begin position="24"/>
        <end position="79"/>
    </location>
</feature>
<dbReference type="InterPro" id="IPR036320">
    <property type="entry name" value="Glycosyl_Trfase_fam3_N_dom_sf"/>
</dbReference>
<feature type="non-terminal residue" evidence="6">
    <location>
        <position position="1"/>
    </location>
</feature>
<gene>
    <name evidence="6" type="ORF">B0D84_03955</name>
</gene>
<reference evidence="6" key="1">
    <citation type="submission" date="2017-02" db="EMBL/GenBank/DDBJ databases">
        <title>Novel co-symbiosis in the unique lucinid bivalve Phacoides pectinatus.</title>
        <authorList>
            <person name="Lim S.J."/>
            <person name="Davis B.G."/>
            <person name="Gill D.E."/>
            <person name="Engel A.S."/>
            <person name="Anderson L.C."/>
            <person name="Campbell B.J."/>
        </authorList>
    </citation>
    <scope>NUCLEOTIDE SEQUENCE [LARGE SCALE GENOMIC DNA]</scope>
    <source>
        <strain evidence="6">LUC13016_P6</strain>
    </source>
</reference>
<dbReference type="PANTHER" id="PTHR43285">
    <property type="entry name" value="ANTHRANILATE PHOSPHORIBOSYLTRANSFERASE"/>
    <property type="match status" value="1"/>
</dbReference>
<feature type="domain" description="Glycosyl transferase family 3" evidence="4">
    <location>
        <begin position="101"/>
        <end position="337"/>
    </location>
</feature>
<protein>
    <submittedName>
        <fullName evidence="6">Anthranilate phosphoribosyltransferase</fullName>
    </submittedName>
</protein>
<dbReference type="InterPro" id="IPR005940">
    <property type="entry name" value="Anthranilate_Pribosyl_Tfrase"/>
</dbReference>
<dbReference type="Pfam" id="PF02885">
    <property type="entry name" value="Glycos_trans_3N"/>
    <property type="match status" value="1"/>
</dbReference>
<keyword evidence="3" id="KW-0057">Aromatic amino acid biosynthesis</keyword>
<dbReference type="PANTHER" id="PTHR43285:SF2">
    <property type="entry name" value="ANTHRANILATE PHOSPHORIBOSYLTRANSFERASE"/>
    <property type="match status" value="1"/>
</dbReference>
<dbReference type="InterPro" id="IPR017459">
    <property type="entry name" value="Glycosyl_Trfase_fam3_N_dom"/>
</dbReference>
<sequence>IMQSFSSDAGERFRKRLIATAKGRHGARDMTREQAREALAFLFSDEAHPVQIGAFLTAMRFKGTRVEEMMGFLDAMESAATLIEPAARGLINCNGPYDGRKKALNLSVPAAIVAAAAGVPVVLHSNSGLPPKDGVTNARLLEALGVPAAREPDQVCSDIERMGFGHLHASRYLHGVERLKPLRQSLFYRSFLHACEVMLNPARARRSLIGAAHESFLERFAQAAGTRGQERVLVVQGLDGGDELPLAPAPVAEYHEGRIEKYTLAPGDFGLKEAKHHPCETPAQSAALVEAALGGDERHLDALLFNAGLRIQLGGGSDSLESGIAKARDTITGGAALDKLEALRGGGREG</sequence>
<dbReference type="SUPFAM" id="SSF52418">
    <property type="entry name" value="Nucleoside phosphorylase/phosphoribosyltransferase catalytic domain"/>
    <property type="match status" value="1"/>
</dbReference>
<evidence type="ECO:0000313" key="6">
    <source>
        <dbReference type="EMBL" id="OQX34002.1"/>
    </source>
</evidence>
<organism evidence="6 7">
    <name type="scientific">Candidatus Sedimenticola endophacoides</name>
    <dbReference type="NCBI Taxonomy" id="2548426"/>
    <lineage>
        <taxon>Bacteria</taxon>
        <taxon>Pseudomonadati</taxon>
        <taxon>Pseudomonadota</taxon>
        <taxon>Gammaproteobacteria</taxon>
        <taxon>Chromatiales</taxon>
        <taxon>Sedimenticolaceae</taxon>
        <taxon>Sedimenticola</taxon>
    </lineage>
</organism>
<dbReference type="GO" id="GO:0000162">
    <property type="term" value="P:L-tryptophan biosynthetic process"/>
    <property type="evidence" value="ECO:0007669"/>
    <property type="project" value="UniProtKB-KW"/>
</dbReference>
<dbReference type="AlphaFoldDB" id="A0A657PNH0"/>